<dbReference type="GO" id="GO:0009288">
    <property type="term" value="C:bacterial-type flagellum"/>
    <property type="evidence" value="ECO:0007669"/>
    <property type="project" value="UniProtKB-SubCell"/>
</dbReference>
<evidence type="ECO:0000313" key="8">
    <source>
        <dbReference type="Proteomes" id="UP000422569"/>
    </source>
</evidence>
<comment type="similarity">
    <text evidence="1 3">Belongs to the bacterial flagellin family.</text>
</comment>
<name>A0A6B8M6G7_9HYPH</name>
<evidence type="ECO:0000256" key="2">
    <source>
        <dbReference type="ARBA" id="ARBA00023143"/>
    </source>
</evidence>
<dbReference type="PANTHER" id="PTHR42792:SF1">
    <property type="entry name" value="FLAGELLAR HOOK-ASSOCIATED PROTEIN 3"/>
    <property type="match status" value="1"/>
</dbReference>
<dbReference type="KEGG" id="mpar:F7D14_11310"/>
<evidence type="ECO:0000259" key="6">
    <source>
        <dbReference type="Pfam" id="PF00700"/>
    </source>
</evidence>
<proteinExistence type="inferred from homology"/>
<feature type="domain" description="Flagellin C-terminal" evidence="6">
    <location>
        <begin position="268"/>
        <end position="348"/>
    </location>
</feature>
<dbReference type="Pfam" id="PF00669">
    <property type="entry name" value="Flagellin_N"/>
    <property type="match status" value="1"/>
</dbReference>
<keyword evidence="8" id="KW-1185">Reference proteome</keyword>
<evidence type="ECO:0000259" key="5">
    <source>
        <dbReference type="Pfam" id="PF00669"/>
    </source>
</evidence>
<dbReference type="PANTHER" id="PTHR42792">
    <property type="entry name" value="FLAGELLIN"/>
    <property type="match status" value="1"/>
</dbReference>
<dbReference type="NCBIfam" id="NF004669">
    <property type="entry name" value="PRK06008.1"/>
    <property type="match status" value="1"/>
</dbReference>
<dbReference type="InterPro" id="IPR046358">
    <property type="entry name" value="Flagellin_C"/>
</dbReference>
<dbReference type="RefSeq" id="WP_016919407.1">
    <property type="nucleotide sequence ID" value="NZ_CP044331.1"/>
</dbReference>
<evidence type="ECO:0000256" key="4">
    <source>
        <dbReference type="SAM" id="Coils"/>
    </source>
</evidence>
<feature type="coiled-coil region" evidence="4">
    <location>
        <begin position="11"/>
        <end position="38"/>
    </location>
</feature>
<reference evidence="7 8" key="1">
    <citation type="submission" date="2019-09" db="EMBL/GenBank/DDBJ databases">
        <title>Isolation and complete genome sequencing of Methylocystis species.</title>
        <authorList>
            <person name="Rumah B.L."/>
            <person name="Stead C.E."/>
            <person name="Stevens B.C."/>
            <person name="Minton N.P."/>
            <person name="Grosse-Honebrink A."/>
            <person name="Zhang Y."/>
        </authorList>
    </citation>
    <scope>NUCLEOTIDE SEQUENCE [LARGE SCALE GENOMIC DNA]</scope>
    <source>
        <strain evidence="7 8">BRCS2</strain>
    </source>
</reference>
<dbReference type="Proteomes" id="UP000422569">
    <property type="component" value="Chromosome"/>
</dbReference>
<keyword evidence="7" id="KW-0282">Flagellum</keyword>
<dbReference type="SUPFAM" id="SSF64518">
    <property type="entry name" value="Phase 1 flagellin"/>
    <property type="match status" value="1"/>
</dbReference>
<organism evidence="7 8">
    <name type="scientific">Methylocystis parvus</name>
    <dbReference type="NCBI Taxonomy" id="134"/>
    <lineage>
        <taxon>Bacteria</taxon>
        <taxon>Pseudomonadati</taxon>
        <taxon>Pseudomonadota</taxon>
        <taxon>Alphaproteobacteria</taxon>
        <taxon>Hyphomicrobiales</taxon>
        <taxon>Methylocystaceae</taxon>
        <taxon>Methylocystis</taxon>
    </lineage>
</organism>
<sequence>MFSITSSYTMNASLRGGIADLQSELARAQKELATGKRADPSVALGVRASFSVSLADAQEGVGALQATNSLVDARLASTQAALDSLVADARSMRTTLLAAQTDGGQREAIVAQARNALTQFVAKLNSGDGEGFFFGGINSDVPPIANYFAEPPAPNKAAVDAAFANAFGFDQADPAVASISQTQMRSFLTGAYDTLFSGAAWRGDWSGASDKPLTSRIGLSHVIDSSVTANEPGLKDVAAAYVMIADLGAANMSDETYHALLTGALERLDRGVGETTKTQARIGVMQNEIKTSSDMMTIQSDTIRIQLHDLESVDETDAAARVNGLMTQIETAYTLTARISQLSLAKYL</sequence>
<keyword evidence="7" id="KW-0969">Cilium</keyword>
<dbReference type="InterPro" id="IPR001029">
    <property type="entry name" value="Flagellin_N"/>
</dbReference>
<comment type="function">
    <text evidence="3">Flagellin is the subunit protein which polymerizes to form the filaments of bacterial flagella.</text>
</comment>
<dbReference type="InterPro" id="IPR001492">
    <property type="entry name" value="Flagellin"/>
</dbReference>
<dbReference type="AlphaFoldDB" id="A0A6B8M6G7"/>
<dbReference type="GO" id="GO:0005198">
    <property type="term" value="F:structural molecule activity"/>
    <property type="evidence" value="ECO:0007669"/>
    <property type="project" value="UniProtKB-UniRule"/>
</dbReference>
<dbReference type="EMBL" id="CP044331">
    <property type="protein sequence ID" value="QGM98006.1"/>
    <property type="molecule type" value="Genomic_DNA"/>
</dbReference>
<dbReference type="Gene3D" id="1.20.1330.10">
    <property type="entry name" value="f41 fragment of flagellin, N-terminal domain"/>
    <property type="match status" value="1"/>
</dbReference>
<gene>
    <name evidence="7" type="ORF">F7D14_11310</name>
</gene>
<evidence type="ECO:0000256" key="1">
    <source>
        <dbReference type="ARBA" id="ARBA00005709"/>
    </source>
</evidence>
<protein>
    <recommendedName>
        <fullName evidence="3">Flagellin</fullName>
    </recommendedName>
</protein>
<evidence type="ECO:0000256" key="3">
    <source>
        <dbReference type="RuleBase" id="RU362073"/>
    </source>
</evidence>
<keyword evidence="3" id="KW-0964">Secreted</keyword>
<dbReference type="Pfam" id="PF00700">
    <property type="entry name" value="Flagellin_C"/>
    <property type="match status" value="1"/>
</dbReference>
<keyword evidence="2 3" id="KW-0975">Bacterial flagellum</keyword>
<dbReference type="GO" id="GO:0005576">
    <property type="term" value="C:extracellular region"/>
    <property type="evidence" value="ECO:0007669"/>
    <property type="project" value="UniProtKB-SubCell"/>
</dbReference>
<keyword evidence="7" id="KW-0966">Cell projection</keyword>
<accession>A0A6B8M6G7</accession>
<evidence type="ECO:0000313" key="7">
    <source>
        <dbReference type="EMBL" id="QGM98006.1"/>
    </source>
</evidence>
<keyword evidence="4" id="KW-0175">Coiled coil</keyword>
<feature type="domain" description="Flagellin N-terminal" evidence="5">
    <location>
        <begin position="6"/>
        <end position="130"/>
    </location>
</feature>
<comment type="subcellular location">
    <subcellularLocation>
        <location evidence="3">Secreted</location>
    </subcellularLocation>
    <subcellularLocation>
        <location evidence="3">Bacterial flagellum</location>
    </subcellularLocation>
</comment>